<protein>
    <recommendedName>
        <fullName evidence="5">K Homology domain-containing protein</fullName>
    </recommendedName>
</protein>
<accession>A0A8S2Q747</accession>
<dbReference type="PANTHER" id="PTHR21321">
    <property type="entry name" value="PNAS-3 RELATED"/>
    <property type="match status" value="1"/>
</dbReference>
<evidence type="ECO:0000256" key="3">
    <source>
        <dbReference type="ARBA" id="ARBA00022884"/>
    </source>
</evidence>
<evidence type="ECO:0000313" key="8">
    <source>
        <dbReference type="Proteomes" id="UP000676336"/>
    </source>
</evidence>
<dbReference type="InterPro" id="IPR004088">
    <property type="entry name" value="KH_dom_type_1"/>
</dbReference>
<evidence type="ECO:0000313" key="6">
    <source>
        <dbReference type="EMBL" id="CAF4085109.1"/>
    </source>
</evidence>
<gene>
    <name evidence="7" type="ORF">BYL167_LOCUS20045</name>
    <name evidence="6" type="ORF">SMN809_LOCUS16532</name>
</gene>
<evidence type="ECO:0000259" key="5">
    <source>
        <dbReference type="Pfam" id="PF15985"/>
    </source>
</evidence>
<dbReference type="GO" id="GO:0003723">
    <property type="term" value="F:RNA binding"/>
    <property type="evidence" value="ECO:0007669"/>
    <property type="project" value="UniProtKB-KW"/>
</dbReference>
<reference evidence="6" key="1">
    <citation type="submission" date="2021-02" db="EMBL/GenBank/DDBJ databases">
        <authorList>
            <person name="Nowell W R."/>
        </authorList>
    </citation>
    <scope>NUCLEOTIDE SEQUENCE</scope>
</reference>
<dbReference type="GO" id="GO:0000176">
    <property type="term" value="C:nuclear exosome (RNase complex)"/>
    <property type="evidence" value="ECO:0007669"/>
    <property type="project" value="TreeGrafter"/>
</dbReference>
<organism evidence="6 8">
    <name type="scientific">Rotaria magnacalcarata</name>
    <dbReference type="NCBI Taxonomy" id="392030"/>
    <lineage>
        <taxon>Eukaryota</taxon>
        <taxon>Metazoa</taxon>
        <taxon>Spiralia</taxon>
        <taxon>Gnathifera</taxon>
        <taxon>Rotifera</taxon>
        <taxon>Eurotatoria</taxon>
        <taxon>Bdelloidea</taxon>
        <taxon>Philodinida</taxon>
        <taxon>Philodinidae</taxon>
        <taxon>Rotaria</taxon>
    </lineage>
</organism>
<dbReference type="EMBL" id="CAJOBH010008680">
    <property type="protein sequence ID" value="CAF4120342.1"/>
    <property type="molecule type" value="Genomic_DNA"/>
</dbReference>
<dbReference type="GO" id="GO:0071035">
    <property type="term" value="P:nuclear polyadenylation-dependent rRNA catabolic process"/>
    <property type="evidence" value="ECO:0007669"/>
    <property type="project" value="TreeGrafter"/>
</dbReference>
<dbReference type="EMBL" id="CAJOBI010007413">
    <property type="protein sequence ID" value="CAF4085109.1"/>
    <property type="molecule type" value="Genomic_DNA"/>
</dbReference>
<evidence type="ECO:0000313" key="7">
    <source>
        <dbReference type="EMBL" id="CAF4120342.1"/>
    </source>
</evidence>
<name>A0A8S2Q747_9BILA</name>
<dbReference type="Gene3D" id="3.30.1370.10">
    <property type="entry name" value="K Homology domain, type 1"/>
    <property type="match status" value="1"/>
</dbReference>
<feature type="region of interest" description="Disordered" evidence="4">
    <location>
        <begin position="250"/>
        <end position="269"/>
    </location>
</feature>
<feature type="compositionally biased region" description="Low complexity" evidence="4">
    <location>
        <begin position="254"/>
        <end position="266"/>
    </location>
</feature>
<evidence type="ECO:0000256" key="4">
    <source>
        <dbReference type="SAM" id="MobiDB-lite"/>
    </source>
</evidence>
<dbReference type="AlphaFoldDB" id="A0A8S2Q747"/>
<dbReference type="SUPFAM" id="SSF54791">
    <property type="entry name" value="Eukaryotic type KH-domain (KH-domain type I)"/>
    <property type="match status" value="1"/>
</dbReference>
<dbReference type="Gene3D" id="2.40.50.140">
    <property type="entry name" value="Nucleic acid-binding proteins"/>
    <property type="match status" value="1"/>
</dbReference>
<dbReference type="Proteomes" id="UP000676336">
    <property type="component" value="Unassembled WGS sequence"/>
</dbReference>
<dbReference type="SUPFAM" id="SSF50249">
    <property type="entry name" value="Nucleic acid-binding proteins"/>
    <property type="match status" value="1"/>
</dbReference>
<dbReference type="GO" id="GO:0034475">
    <property type="term" value="P:U4 snRNA 3'-end processing"/>
    <property type="evidence" value="ECO:0007669"/>
    <property type="project" value="TreeGrafter"/>
</dbReference>
<comment type="subcellular location">
    <subcellularLocation>
        <location evidence="1">Nucleus</location>
    </subcellularLocation>
</comment>
<dbReference type="Pfam" id="PF15985">
    <property type="entry name" value="KH_6"/>
    <property type="match status" value="1"/>
</dbReference>
<feature type="domain" description="K Homology" evidence="5">
    <location>
        <begin position="160"/>
        <end position="206"/>
    </location>
</feature>
<dbReference type="GO" id="GO:0000467">
    <property type="term" value="P:exonucleolytic trimming to generate mature 3'-end of 5.8S rRNA from tricistronic rRNA transcript (SSU-rRNA, 5.8S rRNA, LSU-rRNA)"/>
    <property type="evidence" value="ECO:0007669"/>
    <property type="project" value="TreeGrafter"/>
</dbReference>
<keyword evidence="3" id="KW-0694">RNA-binding</keyword>
<dbReference type="GO" id="GO:0071038">
    <property type="term" value="P:TRAMP-dependent tRNA surveillance pathway"/>
    <property type="evidence" value="ECO:0007669"/>
    <property type="project" value="TreeGrafter"/>
</dbReference>
<proteinExistence type="predicted"/>
<sequence>MDIERQIDEFVLPGDPIALSTLPSPLDACHSIVLGPGLHYDKDTNAFTSHGCGLVREPSSLIYYVDGHRSAASSLSTDDLILGIVVRRQLESLLVDIGYNELASLSLYDFEGSTKRTKPNVDRGDVIYGRLKIDGECQPQITCVNEDGKADGMGVLHENGYLFSIPIDVANDLIHHDNLLQELGNEIPYEIAIGANGRVWIKATTTRTMIALRKVILERAKNKIDINQLKTLFQQTNTFIDEQYIRENSPSTNQSISSKILQGSSSTNKSQPMTFAKIFRQSKFVQLGGLKGRLLSGRVIDVVGDDLYVDFGGKFHAVVQRPQNKQRDQYAIGAVVSIRLQSWEMAARFLGASRHISLLEADAQLVGLLRRVDRTVKPRDKDIDLRYRRGDSRAPISMRREVL</sequence>
<dbReference type="PANTHER" id="PTHR21321:SF1">
    <property type="entry name" value="EXOSOME COMPLEX COMPONENT RRP40"/>
    <property type="match status" value="1"/>
</dbReference>
<keyword evidence="2" id="KW-0271">Exosome</keyword>
<dbReference type="Proteomes" id="UP000681967">
    <property type="component" value="Unassembled WGS sequence"/>
</dbReference>
<evidence type="ECO:0000256" key="2">
    <source>
        <dbReference type="ARBA" id="ARBA00022835"/>
    </source>
</evidence>
<dbReference type="InterPro" id="IPR012340">
    <property type="entry name" value="NA-bd_OB-fold"/>
</dbReference>
<evidence type="ECO:0000256" key="1">
    <source>
        <dbReference type="ARBA" id="ARBA00004123"/>
    </source>
</evidence>
<dbReference type="InterPro" id="IPR026699">
    <property type="entry name" value="Exosome_RNA_bind1/RRP40/RRP4"/>
</dbReference>
<dbReference type="GO" id="GO:0071034">
    <property type="term" value="P:CUT catabolic process"/>
    <property type="evidence" value="ECO:0007669"/>
    <property type="project" value="TreeGrafter"/>
</dbReference>
<dbReference type="GO" id="GO:0000177">
    <property type="term" value="C:cytoplasmic exosome (RNase complex)"/>
    <property type="evidence" value="ECO:0007669"/>
    <property type="project" value="TreeGrafter"/>
</dbReference>
<dbReference type="InterPro" id="IPR019375">
    <property type="entry name" value="Ribosomal_bS1m"/>
</dbReference>
<comment type="caution">
    <text evidence="6">The sequence shown here is derived from an EMBL/GenBank/DDBJ whole genome shotgun (WGS) entry which is preliminary data.</text>
</comment>
<dbReference type="Pfam" id="PF10246">
    <property type="entry name" value="MRP-S35"/>
    <property type="match status" value="1"/>
</dbReference>
<dbReference type="GO" id="GO:0071051">
    <property type="term" value="P:poly(A)-dependent snoRNA 3'-end processing"/>
    <property type="evidence" value="ECO:0007669"/>
    <property type="project" value="TreeGrafter"/>
</dbReference>
<dbReference type="InterPro" id="IPR036612">
    <property type="entry name" value="KH_dom_type_1_sf"/>
</dbReference>
<dbReference type="Pfam" id="PF21262">
    <property type="entry name" value="RRP40_S1"/>
    <property type="match status" value="1"/>
</dbReference>